<comment type="caution">
    <text evidence="3">The sequence shown here is derived from an EMBL/GenBank/DDBJ whole genome shotgun (WGS) entry which is preliminary data.</text>
</comment>
<accession>A0A561UMS7</accession>
<dbReference type="EMBL" id="VIWT01000001">
    <property type="protein sequence ID" value="TWG00675.1"/>
    <property type="molecule type" value="Genomic_DNA"/>
</dbReference>
<evidence type="ECO:0000313" key="4">
    <source>
        <dbReference type="Proteomes" id="UP000317940"/>
    </source>
</evidence>
<keyword evidence="3" id="KW-0238">DNA-binding</keyword>
<proteinExistence type="predicted"/>
<evidence type="ECO:0000259" key="2">
    <source>
        <dbReference type="PROSITE" id="PS50943"/>
    </source>
</evidence>
<evidence type="ECO:0000313" key="3">
    <source>
        <dbReference type="EMBL" id="TWG00675.1"/>
    </source>
</evidence>
<dbReference type="SMART" id="SM00530">
    <property type="entry name" value="HTH_XRE"/>
    <property type="match status" value="1"/>
</dbReference>
<gene>
    <name evidence="3" type="ORF">FHX73_114555</name>
</gene>
<name>A0A561UMS7_9ACTN</name>
<reference evidence="3 4" key="1">
    <citation type="submission" date="2019-06" db="EMBL/GenBank/DDBJ databases">
        <title>Sequencing the genomes of 1000 actinobacteria strains.</title>
        <authorList>
            <person name="Klenk H.-P."/>
        </authorList>
    </citation>
    <scope>NUCLEOTIDE SEQUENCE [LARGE SCALE GENOMIC DNA]</scope>
    <source>
        <strain evidence="3 4">DSM 44826</strain>
    </source>
</reference>
<feature type="region of interest" description="Disordered" evidence="1">
    <location>
        <begin position="1"/>
        <end position="20"/>
    </location>
</feature>
<protein>
    <submittedName>
        <fullName evidence="3">DNA-binding XRE family transcriptional regulator</fullName>
    </submittedName>
</protein>
<dbReference type="Pfam" id="PF19054">
    <property type="entry name" value="DUF5753"/>
    <property type="match status" value="1"/>
</dbReference>
<dbReference type="Proteomes" id="UP000317940">
    <property type="component" value="Unassembled WGS sequence"/>
</dbReference>
<dbReference type="OrthoDB" id="2991476at2"/>
<dbReference type="Pfam" id="PF13560">
    <property type="entry name" value="HTH_31"/>
    <property type="match status" value="1"/>
</dbReference>
<dbReference type="RefSeq" id="WP_145906739.1">
    <property type="nucleotide sequence ID" value="NZ_BAAAMZ010000003.1"/>
</dbReference>
<dbReference type="InterPro" id="IPR043917">
    <property type="entry name" value="DUF5753"/>
</dbReference>
<dbReference type="GO" id="GO:0003677">
    <property type="term" value="F:DNA binding"/>
    <property type="evidence" value="ECO:0007669"/>
    <property type="project" value="UniProtKB-KW"/>
</dbReference>
<organism evidence="3 4">
    <name type="scientific">Kitasatospora viridis</name>
    <dbReference type="NCBI Taxonomy" id="281105"/>
    <lineage>
        <taxon>Bacteria</taxon>
        <taxon>Bacillati</taxon>
        <taxon>Actinomycetota</taxon>
        <taxon>Actinomycetes</taxon>
        <taxon>Kitasatosporales</taxon>
        <taxon>Streptomycetaceae</taxon>
        <taxon>Kitasatospora</taxon>
    </lineage>
</organism>
<evidence type="ECO:0000256" key="1">
    <source>
        <dbReference type="SAM" id="MobiDB-lite"/>
    </source>
</evidence>
<dbReference type="InterPro" id="IPR001387">
    <property type="entry name" value="Cro/C1-type_HTH"/>
</dbReference>
<sequence length="307" mass="33957">MAPAQRSRTRATAPVDGSGPTFLGTLLGRKFRDIREENGASREQVAEVLDVSVHAIARLETAENKATVPQVHLLCSHFKVPAETAAYMEQLARRAKQRGWWSEYDQLGGPYAKIVAVENLVAASPTGEIRTWEPLIIPGLFQTPEYTRALFERLELLSKSTGEPLGGPGGLPLDDQVASRQRRTQILEGDQPPRIWAIIGEGAFRMRVGGPEVMRKQIDHLLELSTRRNIVIQILRDDVGYHLGVSGAFTHYVFSKAADHSVVYHEGPRSFGDSIALIARHDAAFRQLQASATSLEDARSYLLQARS</sequence>
<dbReference type="PROSITE" id="PS50943">
    <property type="entry name" value="HTH_CROC1"/>
    <property type="match status" value="1"/>
</dbReference>
<dbReference type="Gene3D" id="1.10.260.40">
    <property type="entry name" value="lambda repressor-like DNA-binding domains"/>
    <property type="match status" value="1"/>
</dbReference>
<dbReference type="CDD" id="cd00093">
    <property type="entry name" value="HTH_XRE"/>
    <property type="match status" value="1"/>
</dbReference>
<dbReference type="SUPFAM" id="SSF47413">
    <property type="entry name" value="lambda repressor-like DNA-binding domains"/>
    <property type="match status" value="1"/>
</dbReference>
<dbReference type="AlphaFoldDB" id="A0A561UMS7"/>
<feature type="domain" description="HTH cro/C1-type" evidence="2">
    <location>
        <begin position="31"/>
        <end position="85"/>
    </location>
</feature>
<dbReference type="InterPro" id="IPR010982">
    <property type="entry name" value="Lambda_DNA-bd_dom_sf"/>
</dbReference>
<keyword evidence="4" id="KW-1185">Reference proteome</keyword>